<dbReference type="InterPro" id="IPR020904">
    <property type="entry name" value="Sc_DH/Rdtase_CS"/>
</dbReference>
<dbReference type="InterPro" id="IPR036291">
    <property type="entry name" value="NAD(P)-bd_dom_sf"/>
</dbReference>
<dbReference type="PANTHER" id="PTHR24321">
    <property type="entry name" value="DEHYDROGENASES, SHORT CHAIN"/>
    <property type="match status" value="1"/>
</dbReference>
<evidence type="ECO:0000256" key="2">
    <source>
        <dbReference type="ARBA" id="ARBA00023002"/>
    </source>
</evidence>
<reference evidence="4" key="1">
    <citation type="journal article" date="2019" name="Int. J. Syst. Evol. Microbiol.">
        <title>The Global Catalogue of Microorganisms (GCM) 10K type strain sequencing project: providing services to taxonomists for standard genome sequencing and annotation.</title>
        <authorList>
            <consortium name="The Broad Institute Genomics Platform"/>
            <consortium name="The Broad Institute Genome Sequencing Center for Infectious Disease"/>
            <person name="Wu L."/>
            <person name="Ma J."/>
        </authorList>
    </citation>
    <scope>NUCLEOTIDE SEQUENCE [LARGE SCALE GENOMIC DNA]</scope>
    <source>
        <strain evidence="4">JCM 17021</strain>
    </source>
</reference>
<dbReference type="Proteomes" id="UP001501803">
    <property type="component" value="Unassembled WGS sequence"/>
</dbReference>
<organism evidence="3 4">
    <name type="scientific">Leifsonia kafniensis</name>
    <dbReference type="NCBI Taxonomy" id="475957"/>
    <lineage>
        <taxon>Bacteria</taxon>
        <taxon>Bacillati</taxon>
        <taxon>Actinomycetota</taxon>
        <taxon>Actinomycetes</taxon>
        <taxon>Micrococcales</taxon>
        <taxon>Microbacteriaceae</taxon>
        <taxon>Leifsonia</taxon>
    </lineage>
</organism>
<sequence>MNVTFDYRDTVALVTGSGSGIGRASALAFATAGADVAVADISETAGRASVELIRSAGGSAEFFPVDVADPDSAERLIAAIVARYGKLDIAHNNAGVEGVHEPLADIPVEDWRRVIDVDLSSVFYCMRAEIPVMVAQGGGVIVNTASASGLIGGYGLGAYTAAKHGVIGLTRAAALDYGERNIRINAVCPGPIDTPFISGLPTEQLDRLTLNSGMVRLGQAEEIAQAVLWLCSPGASFVTGHPMAVDGGVVVGGFGTRSDDLVAAAL</sequence>
<dbReference type="RefSeq" id="WP_345067804.1">
    <property type="nucleotide sequence ID" value="NZ_BAABCN010000008.1"/>
</dbReference>
<proteinExistence type="inferred from homology"/>
<dbReference type="CDD" id="cd05233">
    <property type="entry name" value="SDR_c"/>
    <property type="match status" value="1"/>
</dbReference>
<dbReference type="NCBIfam" id="NF005559">
    <property type="entry name" value="PRK07231.1"/>
    <property type="match status" value="1"/>
</dbReference>
<gene>
    <name evidence="3" type="ORF">GCM10022381_28010</name>
</gene>
<accession>A0ABP7KRI2</accession>
<dbReference type="EMBL" id="BAABCN010000008">
    <property type="protein sequence ID" value="GAA3884225.1"/>
    <property type="molecule type" value="Genomic_DNA"/>
</dbReference>
<name>A0ABP7KRI2_9MICO</name>
<comment type="caution">
    <text evidence="3">The sequence shown here is derived from an EMBL/GenBank/DDBJ whole genome shotgun (WGS) entry which is preliminary data.</text>
</comment>
<dbReference type="SUPFAM" id="SSF51735">
    <property type="entry name" value="NAD(P)-binding Rossmann-fold domains"/>
    <property type="match status" value="1"/>
</dbReference>
<keyword evidence="4" id="KW-1185">Reference proteome</keyword>
<dbReference type="PROSITE" id="PS00061">
    <property type="entry name" value="ADH_SHORT"/>
    <property type="match status" value="1"/>
</dbReference>
<dbReference type="PRINTS" id="PR00080">
    <property type="entry name" value="SDRFAMILY"/>
</dbReference>
<protein>
    <submittedName>
        <fullName evidence="3">SDR family oxidoreductase</fullName>
    </submittedName>
</protein>
<dbReference type="PANTHER" id="PTHR24321:SF8">
    <property type="entry name" value="ESTRADIOL 17-BETA-DEHYDROGENASE 8-RELATED"/>
    <property type="match status" value="1"/>
</dbReference>
<dbReference type="Gene3D" id="3.40.50.720">
    <property type="entry name" value="NAD(P)-binding Rossmann-like Domain"/>
    <property type="match status" value="1"/>
</dbReference>
<dbReference type="InterPro" id="IPR002347">
    <property type="entry name" value="SDR_fam"/>
</dbReference>
<evidence type="ECO:0000313" key="3">
    <source>
        <dbReference type="EMBL" id="GAA3884225.1"/>
    </source>
</evidence>
<keyword evidence="2" id="KW-0560">Oxidoreductase</keyword>
<dbReference type="Pfam" id="PF13561">
    <property type="entry name" value="adh_short_C2"/>
    <property type="match status" value="1"/>
</dbReference>
<evidence type="ECO:0000313" key="4">
    <source>
        <dbReference type="Proteomes" id="UP001501803"/>
    </source>
</evidence>
<evidence type="ECO:0000256" key="1">
    <source>
        <dbReference type="ARBA" id="ARBA00006484"/>
    </source>
</evidence>
<comment type="similarity">
    <text evidence="1">Belongs to the short-chain dehydrogenases/reductases (SDR) family.</text>
</comment>
<dbReference type="PRINTS" id="PR00081">
    <property type="entry name" value="GDHRDH"/>
</dbReference>